<comment type="caution">
    <text evidence="1">The sequence shown here is derived from an EMBL/GenBank/DDBJ whole genome shotgun (WGS) entry which is preliminary data.</text>
</comment>
<evidence type="ECO:0000313" key="2">
    <source>
        <dbReference type="Proteomes" id="UP001457282"/>
    </source>
</evidence>
<sequence length="234" mass="26256">MDKRPYARLVGSLMYAQVCTRPDIAFSVGVLSRYQSNPGNEHWIAGKKVLRYLKRTRDYMLVYKQLEDTELEVFGYTDSDYRGCIDDLKSTSGYIFVLAGGAVSWRSVKQSLTATSTMQAEYIAIHEATGQALWLRNFISELKVVDSIEKPLKLYCDNAAAIFFAKNNKRSTASRNIDVKYFAVRESVKNDEIEIIKIGTVAQLADPLTKALAVAPFQQHVTNMGVIADFESAV</sequence>
<dbReference type="Proteomes" id="UP001457282">
    <property type="component" value="Unassembled WGS sequence"/>
</dbReference>
<dbReference type="PANTHER" id="PTHR11439">
    <property type="entry name" value="GAG-POL-RELATED RETROTRANSPOSON"/>
    <property type="match status" value="1"/>
</dbReference>
<dbReference type="AlphaFoldDB" id="A0AAW1X9Q5"/>
<protein>
    <submittedName>
        <fullName evidence="1">Uncharacterized protein</fullName>
    </submittedName>
</protein>
<evidence type="ECO:0000313" key="1">
    <source>
        <dbReference type="EMBL" id="KAK9932492.1"/>
    </source>
</evidence>
<dbReference type="EMBL" id="JBEDUW010000004">
    <property type="protein sequence ID" value="KAK9932492.1"/>
    <property type="molecule type" value="Genomic_DNA"/>
</dbReference>
<dbReference type="CDD" id="cd09272">
    <property type="entry name" value="RNase_HI_RT_Ty1"/>
    <property type="match status" value="1"/>
</dbReference>
<name>A0AAW1X9Q5_RUBAR</name>
<reference evidence="1 2" key="1">
    <citation type="journal article" date="2023" name="G3 (Bethesda)">
        <title>A chromosome-length genome assembly and annotation of blackberry (Rubus argutus, cv. 'Hillquist').</title>
        <authorList>
            <person name="Bruna T."/>
            <person name="Aryal R."/>
            <person name="Dudchenko O."/>
            <person name="Sargent D.J."/>
            <person name="Mead D."/>
            <person name="Buti M."/>
            <person name="Cavallini A."/>
            <person name="Hytonen T."/>
            <person name="Andres J."/>
            <person name="Pham M."/>
            <person name="Weisz D."/>
            <person name="Mascagni F."/>
            <person name="Usai G."/>
            <person name="Natali L."/>
            <person name="Bassil N."/>
            <person name="Fernandez G.E."/>
            <person name="Lomsadze A."/>
            <person name="Armour M."/>
            <person name="Olukolu B."/>
            <person name="Poorten T."/>
            <person name="Britton C."/>
            <person name="Davik J."/>
            <person name="Ashrafi H."/>
            <person name="Aiden E.L."/>
            <person name="Borodovsky M."/>
            <person name="Worthington M."/>
        </authorList>
    </citation>
    <scope>NUCLEOTIDE SEQUENCE [LARGE SCALE GENOMIC DNA]</scope>
    <source>
        <strain evidence="1">PI 553951</strain>
    </source>
</reference>
<gene>
    <name evidence="1" type="ORF">M0R45_019728</name>
</gene>
<proteinExistence type="predicted"/>
<accession>A0AAW1X9Q5</accession>
<dbReference type="PANTHER" id="PTHR11439:SF467">
    <property type="entry name" value="INTEGRASE CATALYTIC DOMAIN-CONTAINING PROTEIN"/>
    <property type="match status" value="1"/>
</dbReference>
<keyword evidence="2" id="KW-1185">Reference proteome</keyword>
<organism evidence="1 2">
    <name type="scientific">Rubus argutus</name>
    <name type="common">Southern blackberry</name>
    <dbReference type="NCBI Taxonomy" id="59490"/>
    <lineage>
        <taxon>Eukaryota</taxon>
        <taxon>Viridiplantae</taxon>
        <taxon>Streptophyta</taxon>
        <taxon>Embryophyta</taxon>
        <taxon>Tracheophyta</taxon>
        <taxon>Spermatophyta</taxon>
        <taxon>Magnoliopsida</taxon>
        <taxon>eudicotyledons</taxon>
        <taxon>Gunneridae</taxon>
        <taxon>Pentapetalae</taxon>
        <taxon>rosids</taxon>
        <taxon>fabids</taxon>
        <taxon>Rosales</taxon>
        <taxon>Rosaceae</taxon>
        <taxon>Rosoideae</taxon>
        <taxon>Rosoideae incertae sedis</taxon>
        <taxon>Rubus</taxon>
    </lineage>
</organism>